<keyword evidence="2" id="KW-0285">Flavoprotein</keyword>
<keyword evidence="5" id="KW-0503">Monooxygenase</keyword>
<dbReference type="Pfam" id="PF21274">
    <property type="entry name" value="Rng_hyd_C"/>
    <property type="match status" value="1"/>
</dbReference>
<evidence type="ECO:0000313" key="5">
    <source>
        <dbReference type="EMBL" id="MFC4133899.1"/>
    </source>
</evidence>
<dbReference type="InterPro" id="IPR036188">
    <property type="entry name" value="FAD/NAD-bd_sf"/>
</dbReference>
<accession>A0ABV8LUF7</accession>
<comment type="cofactor">
    <cofactor evidence="1">
        <name>FAD</name>
        <dbReference type="ChEBI" id="CHEBI:57692"/>
    </cofactor>
</comment>
<sequence length="495" mass="52642">MEDVIIVGAGPNGLMLACELALAGVRPIVVEKLTEQRTEQRANGMVGQIVRMMDRRGLFERLAGTPGPPRPAPHFMFAAYPMPFGELPDSPVYVQLVPQAKVEQVLAERATELGVEIRRGFDLVGLSPSDDAVTARFDGPAGPVELTGRYLVGADGGHSATRKLAGIGFPGITNDRTVSRTAHVGVPAEFRDPGGGLRVPGYGVIPAFLHTRTEHGMVSFAAFPDGRVMLSVSEQADVDESRPMGFAELTAAFRRVVGADAPVEELPTPGMMRRVVGGNTRLAERYRQGRVFLVGDAAHVHSAIGGNGLNLGLQDSINLAWKLAGELHGWAPAGLLDTYESERRPAAAKVTTQTTAQGVLVSPGPEITALRTVFGELLREPGVLQRIADLISGADIRYADMGAWAPDLTVDGRRLAELTRQGRPLLLDLTADGHLAAAAGPWRDRVDVVTGTSADTKATGLLLRPDCYVAWESSDAQPDVAALRAALARWFGPGA</sequence>
<dbReference type="RefSeq" id="WP_253761901.1">
    <property type="nucleotide sequence ID" value="NZ_JAMZDZ010000001.1"/>
</dbReference>
<keyword evidence="5" id="KW-0560">Oxidoreductase</keyword>
<keyword evidence="3" id="KW-0274">FAD</keyword>
<keyword evidence="6" id="KW-1185">Reference proteome</keyword>
<dbReference type="PANTHER" id="PTHR43004">
    <property type="entry name" value="TRK SYSTEM POTASSIUM UPTAKE PROTEIN"/>
    <property type="match status" value="1"/>
</dbReference>
<protein>
    <submittedName>
        <fullName evidence="5">FAD-dependent monooxygenase</fullName>
    </submittedName>
</protein>
<organism evidence="5 6">
    <name type="scientific">Hamadaea flava</name>
    <dbReference type="NCBI Taxonomy" id="1742688"/>
    <lineage>
        <taxon>Bacteria</taxon>
        <taxon>Bacillati</taxon>
        <taxon>Actinomycetota</taxon>
        <taxon>Actinomycetes</taxon>
        <taxon>Micromonosporales</taxon>
        <taxon>Micromonosporaceae</taxon>
        <taxon>Hamadaea</taxon>
    </lineage>
</organism>
<evidence type="ECO:0000259" key="4">
    <source>
        <dbReference type="Pfam" id="PF01494"/>
    </source>
</evidence>
<comment type="caution">
    <text evidence="5">The sequence shown here is derived from an EMBL/GenBank/DDBJ whole genome shotgun (WGS) entry which is preliminary data.</text>
</comment>
<evidence type="ECO:0000256" key="3">
    <source>
        <dbReference type="ARBA" id="ARBA00022827"/>
    </source>
</evidence>
<evidence type="ECO:0000313" key="6">
    <source>
        <dbReference type="Proteomes" id="UP001595816"/>
    </source>
</evidence>
<dbReference type="Gene3D" id="3.50.50.60">
    <property type="entry name" value="FAD/NAD(P)-binding domain"/>
    <property type="match status" value="2"/>
</dbReference>
<dbReference type="GO" id="GO:0004497">
    <property type="term" value="F:monooxygenase activity"/>
    <property type="evidence" value="ECO:0007669"/>
    <property type="project" value="UniProtKB-KW"/>
</dbReference>
<dbReference type="Gene3D" id="3.40.30.120">
    <property type="match status" value="1"/>
</dbReference>
<dbReference type="Proteomes" id="UP001595816">
    <property type="component" value="Unassembled WGS sequence"/>
</dbReference>
<dbReference type="EMBL" id="JBHSAY010000015">
    <property type="protein sequence ID" value="MFC4133899.1"/>
    <property type="molecule type" value="Genomic_DNA"/>
</dbReference>
<proteinExistence type="predicted"/>
<gene>
    <name evidence="5" type="ORF">ACFOZ4_25070</name>
</gene>
<evidence type="ECO:0000256" key="1">
    <source>
        <dbReference type="ARBA" id="ARBA00001974"/>
    </source>
</evidence>
<evidence type="ECO:0000256" key="2">
    <source>
        <dbReference type="ARBA" id="ARBA00022630"/>
    </source>
</evidence>
<feature type="domain" description="FAD-binding" evidence="4">
    <location>
        <begin position="3"/>
        <end position="353"/>
    </location>
</feature>
<dbReference type="InterPro" id="IPR050641">
    <property type="entry name" value="RIFMO-like"/>
</dbReference>
<dbReference type="PANTHER" id="PTHR43004:SF19">
    <property type="entry name" value="BINDING MONOOXYGENASE, PUTATIVE (JCVI)-RELATED"/>
    <property type="match status" value="1"/>
</dbReference>
<reference evidence="6" key="1">
    <citation type="journal article" date="2019" name="Int. J. Syst. Evol. Microbiol.">
        <title>The Global Catalogue of Microorganisms (GCM) 10K type strain sequencing project: providing services to taxonomists for standard genome sequencing and annotation.</title>
        <authorList>
            <consortium name="The Broad Institute Genomics Platform"/>
            <consortium name="The Broad Institute Genome Sequencing Center for Infectious Disease"/>
            <person name="Wu L."/>
            <person name="Ma J."/>
        </authorList>
    </citation>
    <scope>NUCLEOTIDE SEQUENCE [LARGE SCALE GENOMIC DNA]</scope>
    <source>
        <strain evidence="6">CGMCC 4.7289</strain>
    </source>
</reference>
<dbReference type="InterPro" id="IPR002938">
    <property type="entry name" value="FAD-bd"/>
</dbReference>
<name>A0ABV8LUF7_9ACTN</name>
<dbReference type="Pfam" id="PF01494">
    <property type="entry name" value="FAD_binding_3"/>
    <property type="match status" value="1"/>
</dbReference>
<dbReference type="PRINTS" id="PR00420">
    <property type="entry name" value="RNGMNOXGNASE"/>
</dbReference>
<dbReference type="SUPFAM" id="SSF51905">
    <property type="entry name" value="FAD/NAD(P)-binding domain"/>
    <property type="match status" value="1"/>
</dbReference>